<feature type="signal peptide" evidence="1">
    <location>
        <begin position="1"/>
        <end position="31"/>
    </location>
</feature>
<dbReference type="Proteomes" id="UP001205843">
    <property type="component" value="Unassembled WGS sequence"/>
</dbReference>
<dbReference type="AlphaFoldDB" id="A0AAE3G1J5"/>
<gene>
    <name evidence="2" type="ORF">J2T57_001212</name>
</gene>
<dbReference type="Gene3D" id="2.60.120.1140">
    <property type="entry name" value="Protein of unknown function DUF192"/>
    <property type="match status" value="1"/>
</dbReference>
<accession>A0AAE3G1J5</accession>
<evidence type="ECO:0000313" key="3">
    <source>
        <dbReference type="Proteomes" id="UP001205843"/>
    </source>
</evidence>
<feature type="chain" id="PRO_5042193636" evidence="1">
    <location>
        <begin position="32"/>
        <end position="166"/>
    </location>
</feature>
<keyword evidence="3" id="KW-1185">Reference proteome</keyword>
<sequence length="166" mass="17610">MGVTGKTVMGQIRRMALATALLFGGAGSVLAACLPSTPALESMPRAALLLHPPGEAVEPIALDARLAITDTQRMAGMQRLCPEVVLENPMLFVFEQPIAAAFHMRNVHGPLVIGFIDADGIIFQVEHMHPGDAPVHARAPILFALEIHPAHPLGALRPGQRIALAD</sequence>
<evidence type="ECO:0000313" key="2">
    <source>
        <dbReference type="EMBL" id="MCP1674110.1"/>
    </source>
</evidence>
<dbReference type="InterPro" id="IPR003795">
    <property type="entry name" value="DUF192"/>
</dbReference>
<evidence type="ECO:0000256" key="1">
    <source>
        <dbReference type="SAM" id="SignalP"/>
    </source>
</evidence>
<protein>
    <submittedName>
        <fullName evidence="2">Uncharacterized membrane protein (UPF0127 family)</fullName>
    </submittedName>
</protein>
<proteinExistence type="predicted"/>
<dbReference type="PROSITE" id="PS51257">
    <property type="entry name" value="PROKAR_LIPOPROTEIN"/>
    <property type="match status" value="1"/>
</dbReference>
<comment type="caution">
    <text evidence="2">The sequence shown here is derived from an EMBL/GenBank/DDBJ whole genome shotgun (WGS) entry which is preliminary data.</text>
</comment>
<dbReference type="Pfam" id="PF02643">
    <property type="entry name" value="DUF192"/>
    <property type="match status" value="1"/>
</dbReference>
<dbReference type="EMBL" id="JALJXV010000003">
    <property type="protein sequence ID" value="MCP1674110.1"/>
    <property type="molecule type" value="Genomic_DNA"/>
</dbReference>
<dbReference type="InterPro" id="IPR038695">
    <property type="entry name" value="Saro_0823-like_sf"/>
</dbReference>
<dbReference type="RefSeq" id="WP_253475771.1">
    <property type="nucleotide sequence ID" value="NZ_JALJXV010000003.1"/>
</dbReference>
<organism evidence="2 3">
    <name type="scientific">Natronocella acetinitrilica</name>
    <dbReference type="NCBI Taxonomy" id="414046"/>
    <lineage>
        <taxon>Bacteria</taxon>
        <taxon>Pseudomonadati</taxon>
        <taxon>Pseudomonadota</taxon>
        <taxon>Gammaproteobacteria</taxon>
        <taxon>Chromatiales</taxon>
        <taxon>Ectothiorhodospiraceae</taxon>
        <taxon>Natronocella</taxon>
    </lineage>
</organism>
<reference evidence="2" key="1">
    <citation type="submission" date="2022-03" db="EMBL/GenBank/DDBJ databases">
        <title>Genomic Encyclopedia of Type Strains, Phase III (KMG-III): the genomes of soil and plant-associated and newly described type strains.</title>
        <authorList>
            <person name="Whitman W."/>
        </authorList>
    </citation>
    <scope>NUCLEOTIDE SEQUENCE</scope>
    <source>
        <strain evidence="2">ANL 6-2</strain>
    </source>
</reference>
<keyword evidence="1" id="KW-0732">Signal</keyword>
<name>A0AAE3G1J5_9GAMM</name>